<protein>
    <recommendedName>
        <fullName evidence="2">ribonuclease H</fullName>
        <ecNumber evidence="2">3.1.26.4</ecNumber>
    </recommendedName>
</protein>
<dbReference type="PANTHER" id="PTHR33050">
    <property type="entry name" value="REVERSE TRANSCRIPTASE DOMAIN-CONTAINING PROTEIN"/>
    <property type="match status" value="1"/>
</dbReference>
<evidence type="ECO:0000256" key="1">
    <source>
        <dbReference type="ARBA" id="ARBA00010879"/>
    </source>
</evidence>
<evidence type="ECO:0000313" key="5">
    <source>
        <dbReference type="Proteomes" id="UP000830375"/>
    </source>
</evidence>
<dbReference type="PANTHER" id="PTHR33050:SF7">
    <property type="entry name" value="RIBONUCLEASE H"/>
    <property type="match status" value="1"/>
</dbReference>
<name>A0ABQ8MQ16_LABRO</name>
<dbReference type="InterPro" id="IPR043502">
    <property type="entry name" value="DNA/RNA_pol_sf"/>
</dbReference>
<comment type="caution">
    <text evidence="4">The sequence shown here is derived from an EMBL/GenBank/DDBJ whole genome shotgun (WGS) entry which is preliminary data.</text>
</comment>
<organism evidence="4 5">
    <name type="scientific">Labeo rohita</name>
    <name type="common">Indian major carp</name>
    <name type="synonym">Cyprinus rohita</name>
    <dbReference type="NCBI Taxonomy" id="84645"/>
    <lineage>
        <taxon>Eukaryota</taxon>
        <taxon>Metazoa</taxon>
        <taxon>Chordata</taxon>
        <taxon>Craniata</taxon>
        <taxon>Vertebrata</taxon>
        <taxon>Euteleostomi</taxon>
        <taxon>Actinopterygii</taxon>
        <taxon>Neopterygii</taxon>
        <taxon>Teleostei</taxon>
        <taxon>Ostariophysi</taxon>
        <taxon>Cypriniformes</taxon>
        <taxon>Cyprinidae</taxon>
        <taxon>Labeoninae</taxon>
        <taxon>Labeonini</taxon>
        <taxon>Labeo</taxon>
    </lineage>
</organism>
<feature type="domain" description="Reverse transcriptase" evidence="3">
    <location>
        <begin position="176"/>
        <end position="270"/>
    </location>
</feature>
<dbReference type="InterPro" id="IPR000477">
    <property type="entry name" value="RT_dom"/>
</dbReference>
<evidence type="ECO:0000313" key="4">
    <source>
        <dbReference type="EMBL" id="KAI2664938.1"/>
    </source>
</evidence>
<dbReference type="EMBL" id="JACTAM010000005">
    <property type="protein sequence ID" value="KAI2664938.1"/>
    <property type="molecule type" value="Genomic_DNA"/>
</dbReference>
<sequence>MGIASGMTNPGSTSWTTSVAELMEEMGRQMDTGSPNPALWEEICVIADLNLRTSRELQSPAPPLDGAAAPLVGKGCSGHRELACMRSTSLGSVYDNAGLSFAVCCKTSSVQQCVDVSHRREVRSGFRGRNSLFIKKKGNSSCAAGRQLSGLLLLVLCHSQERDIYLAHRKFLRLAYQGTAYEFMTVPFRFSLAPRTFCRCIEAALSPLRTAGLRVSAYLNNVLLCSPSWQQMETDTKMLVSHLESLGFKLNKTKSCLVPTQEIVYIGFRLNSDRYQAFLSEERIRSIRRKVLFRLCLRLLGLMASTVSVIPLGLL</sequence>
<dbReference type="Pfam" id="PF00078">
    <property type="entry name" value="RVT_1"/>
    <property type="match status" value="1"/>
</dbReference>
<dbReference type="EC" id="3.1.26.4" evidence="2"/>
<dbReference type="InterPro" id="IPR052055">
    <property type="entry name" value="Hepadnavirus_pol/RT"/>
</dbReference>
<evidence type="ECO:0000256" key="2">
    <source>
        <dbReference type="ARBA" id="ARBA00012180"/>
    </source>
</evidence>
<evidence type="ECO:0000259" key="3">
    <source>
        <dbReference type="Pfam" id="PF00078"/>
    </source>
</evidence>
<comment type="similarity">
    <text evidence="1">Belongs to the beta type-B retroviral polymerase family. HERV class-II K(HML-2) pol subfamily.</text>
</comment>
<dbReference type="InterPro" id="IPR043128">
    <property type="entry name" value="Rev_trsase/Diguanyl_cyclase"/>
</dbReference>
<keyword evidence="5" id="KW-1185">Reference proteome</keyword>
<dbReference type="Proteomes" id="UP000830375">
    <property type="component" value="Unassembled WGS sequence"/>
</dbReference>
<proteinExistence type="inferred from homology"/>
<dbReference type="Gene3D" id="3.30.70.270">
    <property type="match status" value="1"/>
</dbReference>
<dbReference type="SUPFAM" id="SSF56672">
    <property type="entry name" value="DNA/RNA polymerases"/>
    <property type="match status" value="1"/>
</dbReference>
<accession>A0ABQ8MQ16</accession>
<reference evidence="4 5" key="1">
    <citation type="submission" date="2022-01" db="EMBL/GenBank/DDBJ databases">
        <title>A high-quality chromosome-level genome assembly of rohu carp, Labeo rohita.</title>
        <authorList>
            <person name="Arick M.A. II"/>
            <person name="Hsu C.-Y."/>
            <person name="Magbanua Z."/>
            <person name="Pechanova O."/>
            <person name="Grover C."/>
            <person name="Miller E."/>
            <person name="Thrash A."/>
            <person name="Ezzel L."/>
            <person name="Alam S."/>
            <person name="Benzie J."/>
            <person name="Hamilton M."/>
            <person name="Karsi A."/>
            <person name="Lawrence M.L."/>
            <person name="Peterson D.G."/>
        </authorList>
    </citation>
    <scope>NUCLEOTIDE SEQUENCE [LARGE SCALE GENOMIC DNA]</scope>
    <source>
        <strain evidence="5">BAU-BD-2019</strain>
        <tissue evidence="4">Blood</tissue>
    </source>
</reference>
<gene>
    <name evidence="4" type="ORF">H4Q32_003259</name>
</gene>